<name>A0A7W9LW55_9ACTN</name>
<keyword evidence="1" id="KW-1133">Transmembrane helix</keyword>
<keyword evidence="1" id="KW-0812">Transmembrane</keyword>
<dbReference type="AlphaFoldDB" id="A0A7W9LW55"/>
<reference evidence="2 3" key="1">
    <citation type="submission" date="2020-08" db="EMBL/GenBank/DDBJ databases">
        <title>Sequencing the genomes of 1000 actinobacteria strains.</title>
        <authorList>
            <person name="Klenk H.-P."/>
        </authorList>
    </citation>
    <scope>NUCLEOTIDE SEQUENCE [LARGE SCALE GENOMIC DNA]</scope>
    <source>
        <strain evidence="2 3">DSM 40084</strain>
    </source>
</reference>
<evidence type="ECO:0000313" key="3">
    <source>
        <dbReference type="Proteomes" id="UP000590647"/>
    </source>
</evidence>
<dbReference type="Proteomes" id="UP000590647">
    <property type="component" value="Unassembled WGS sequence"/>
</dbReference>
<accession>A0A7W9LW55</accession>
<comment type="caution">
    <text evidence="2">The sequence shown here is derived from an EMBL/GenBank/DDBJ whole genome shotgun (WGS) entry which is preliminary data.</text>
</comment>
<evidence type="ECO:0000313" key="2">
    <source>
        <dbReference type="EMBL" id="MBB5798253.1"/>
    </source>
</evidence>
<keyword evidence="1" id="KW-0472">Membrane</keyword>
<gene>
    <name evidence="2" type="ORF">HDA41_006217</name>
</gene>
<organism evidence="2 3">
    <name type="scientific">Streptomyces caelestis</name>
    <dbReference type="NCBI Taxonomy" id="36816"/>
    <lineage>
        <taxon>Bacteria</taxon>
        <taxon>Bacillati</taxon>
        <taxon>Actinomycetota</taxon>
        <taxon>Actinomycetes</taxon>
        <taxon>Kitasatosporales</taxon>
        <taxon>Streptomycetaceae</taxon>
        <taxon>Streptomyces</taxon>
    </lineage>
</organism>
<proteinExistence type="predicted"/>
<sequence>MGANDPERPMPAGGAAAVLVLTGGAALAVRPRRR</sequence>
<protein>
    <submittedName>
        <fullName evidence="2">Uncharacterized protein</fullName>
    </submittedName>
</protein>
<evidence type="ECO:0000256" key="1">
    <source>
        <dbReference type="SAM" id="Phobius"/>
    </source>
</evidence>
<dbReference type="EMBL" id="JACHNE010000001">
    <property type="protein sequence ID" value="MBB5798253.1"/>
    <property type="molecule type" value="Genomic_DNA"/>
</dbReference>
<keyword evidence="3" id="KW-1185">Reference proteome</keyword>
<feature type="transmembrane region" description="Helical" evidence="1">
    <location>
        <begin position="12"/>
        <end position="29"/>
    </location>
</feature>